<reference evidence="1" key="2">
    <citation type="submission" date="2025-08" db="UniProtKB">
        <authorList>
            <consortium name="Ensembl"/>
        </authorList>
    </citation>
    <scope>IDENTIFICATION</scope>
</reference>
<name>A0A8C7VML5_ONCMY</name>
<organism evidence="1 2">
    <name type="scientific">Oncorhynchus mykiss</name>
    <name type="common">Rainbow trout</name>
    <name type="synonym">Salmo gairdneri</name>
    <dbReference type="NCBI Taxonomy" id="8022"/>
    <lineage>
        <taxon>Eukaryota</taxon>
        <taxon>Metazoa</taxon>
        <taxon>Chordata</taxon>
        <taxon>Craniata</taxon>
        <taxon>Vertebrata</taxon>
        <taxon>Euteleostomi</taxon>
        <taxon>Actinopterygii</taxon>
        <taxon>Neopterygii</taxon>
        <taxon>Teleostei</taxon>
        <taxon>Protacanthopterygii</taxon>
        <taxon>Salmoniformes</taxon>
        <taxon>Salmonidae</taxon>
        <taxon>Salmoninae</taxon>
        <taxon>Oncorhynchus</taxon>
    </lineage>
</organism>
<dbReference type="AlphaFoldDB" id="A0A8C7VML5"/>
<evidence type="ECO:0000313" key="2">
    <source>
        <dbReference type="Proteomes" id="UP000694395"/>
    </source>
</evidence>
<reference evidence="1" key="3">
    <citation type="submission" date="2025-09" db="UniProtKB">
        <authorList>
            <consortium name="Ensembl"/>
        </authorList>
    </citation>
    <scope>IDENTIFICATION</scope>
</reference>
<accession>A0A8C7VML5</accession>
<dbReference type="GeneTree" id="ENSGT01010000229278"/>
<protein>
    <submittedName>
        <fullName evidence="1">Uncharacterized protein</fullName>
    </submittedName>
</protein>
<keyword evidence="2" id="KW-1185">Reference proteome</keyword>
<dbReference type="Ensembl" id="ENSOMYT00000040244.2">
    <property type="protein sequence ID" value="ENSOMYP00000036855.1"/>
    <property type="gene ID" value="ENSOMYG00000017164.2"/>
</dbReference>
<reference evidence="1" key="1">
    <citation type="submission" date="2020-07" db="EMBL/GenBank/DDBJ databases">
        <title>A long reads based de novo assembly of the rainbow trout Arlee double haploid line genome.</title>
        <authorList>
            <person name="Gao G."/>
            <person name="Palti Y."/>
        </authorList>
    </citation>
    <scope>NUCLEOTIDE SEQUENCE [LARGE SCALE GENOMIC DNA]</scope>
</reference>
<dbReference type="Proteomes" id="UP000694395">
    <property type="component" value="Chromosome 19"/>
</dbReference>
<evidence type="ECO:0000313" key="1">
    <source>
        <dbReference type="Ensembl" id="ENSOMYP00000036855.1"/>
    </source>
</evidence>
<sequence>MPTPSAKRVLKRCNTGKCSFEGRFCLGVFLYLHNLRIWKLYSLNNVLLVFQRRMILLWCGKCSLTRRTIQGKVGTIGPTERLERTFALRQQNVDKLEDLLLEPESAQYGRNRCHA</sequence>
<proteinExistence type="predicted"/>